<protein>
    <submittedName>
        <fullName evidence="1">Uncharacterized protein</fullName>
    </submittedName>
</protein>
<dbReference type="InterPro" id="IPR016039">
    <property type="entry name" value="Thiolase-like"/>
</dbReference>
<organism evidence="1 2">
    <name type="scientific">Chryseobacterium phosphatilyticum</name>
    <dbReference type="NCBI Taxonomy" id="475075"/>
    <lineage>
        <taxon>Bacteria</taxon>
        <taxon>Pseudomonadati</taxon>
        <taxon>Bacteroidota</taxon>
        <taxon>Flavobacteriia</taxon>
        <taxon>Flavobacteriales</taxon>
        <taxon>Weeksellaceae</taxon>
        <taxon>Chryseobacterium group</taxon>
        <taxon>Chryseobacterium</taxon>
    </lineage>
</organism>
<evidence type="ECO:0000313" key="2">
    <source>
        <dbReference type="Proteomes" id="UP000236594"/>
    </source>
</evidence>
<dbReference type="OrthoDB" id="9031951at2"/>
<dbReference type="AlphaFoldDB" id="A0A316X964"/>
<keyword evidence="2" id="KW-1185">Reference proteome</keyword>
<dbReference type="SUPFAM" id="SSF53901">
    <property type="entry name" value="Thiolase-like"/>
    <property type="match status" value="1"/>
</dbReference>
<evidence type="ECO:0000313" key="1">
    <source>
        <dbReference type="EMBL" id="PWN70237.1"/>
    </source>
</evidence>
<dbReference type="RefSeq" id="WP_109711881.1">
    <property type="nucleotide sequence ID" value="NZ_PPED02000002.1"/>
</dbReference>
<dbReference type="Proteomes" id="UP000236594">
    <property type="component" value="Unassembled WGS sequence"/>
</dbReference>
<dbReference type="Gene3D" id="3.40.47.10">
    <property type="match status" value="1"/>
</dbReference>
<dbReference type="GO" id="GO:0016746">
    <property type="term" value="F:acyltransferase activity"/>
    <property type="evidence" value="ECO:0007669"/>
    <property type="project" value="InterPro"/>
</dbReference>
<dbReference type="EMBL" id="PPED02000002">
    <property type="protein sequence ID" value="PWN70237.1"/>
    <property type="molecule type" value="Genomic_DNA"/>
</dbReference>
<reference evidence="1 2" key="1">
    <citation type="submission" date="2018-04" db="EMBL/GenBank/DDBJ databases">
        <title>Draft Genome Sequence of Phosphate-Solubilizing Chryseobacterium sp. ISE14 that is a Biocontrol and Plant Growth-Promoting Rhizobacterium Isolated from Cucumber.</title>
        <authorList>
            <person name="Jeong J.-J."/>
            <person name="Sang M.K."/>
            <person name="Choi I.-G."/>
            <person name="Kim K.D."/>
        </authorList>
    </citation>
    <scope>NUCLEOTIDE SEQUENCE [LARGE SCALE GENOMIC DNA]</scope>
    <source>
        <strain evidence="1 2">ISE14</strain>
    </source>
</reference>
<sequence>MEIIDVISQVPGFNINGKRDRMKKGYQCETYESESHVTLYEWAQKVSEEILTKNNIDPSEIGVIINSSIGLYETTTRKNTSAPGIGYHVQKKLDAGNAFVFEIFHNDWGNIIQIASNFMTRSEGQYALLMQTNKFTNTLKDHDNGFSIPDGISIMLIKKSNTRLQLKNYHLPSSAVKKAGYEFNGKNKELLQQDILFKLCWKYDEDYTKEVNKQLSIISDSLQKEGVPIIIDRWFETHGEKPTEQNDTLAMHTIPLHIQNHLDHYKGLNSYAMVSFNPFSNYYSVLKISKNAI</sequence>
<gene>
    <name evidence="1" type="ORF">C1631_009625</name>
</gene>
<accession>A0A316X964</accession>
<name>A0A316X964_9FLAO</name>
<proteinExistence type="predicted"/>
<comment type="caution">
    <text evidence="1">The sequence shown here is derived from an EMBL/GenBank/DDBJ whole genome shotgun (WGS) entry which is preliminary data.</text>
</comment>